<keyword evidence="3" id="KW-1185">Reference proteome</keyword>
<dbReference type="GO" id="GO:0016301">
    <property type="term" value="F:kinase activity"/>
    <property type="evidence" value="ECO:0007669"/>
    <property type="project" value="UniProtKB-KW"/>
</dbReference>
<evidence type="ECO:0000313" key="3">
    <source>
        <dbReference type="Proteomes" id="UP000319516"/>
    </source>
</evidence>
<name>A0A542YMP5_9MICO</name>
<accession>A0A542YMP5</accession>
<dbReference type="SUPFAM" id="SSF56112">
    <property type="entry name" value="Protein kinase-like (PK-like)"/>
    <property type="match status" value="1"/>
</dbReference>
<evidence type="ECO:0000259" key="1">
    <source>
        <dbReference type="Pfam" id="PF01636"/>
    </source>
</evidence>
<keyword evidence="2" id="KW-0418">Kinase</keyword>
<dbReference type="Proteomes" id="UP000319516">
    <property type="component" value="Unassembled WGS sequence"/>
</dbReference>
<keyword evidence="2" id="KW-0808">Transferase</keyword>
<proteinExistence type="predicted"/>
<feature type="domain" description="Aminoglycoside phosphotransferase" evidence="1">
    <location>
        <begin position="38"/>
        <end position="235"/>
    </location>
</feature>
<organism evidence="2 3">
    <name type="scientific">Ornithinicoccus hortensis</name>
    <dbReference type="NCBI Taxonomy" id="82346"/>
    <lineage>
        <taxon>Bacteria</taxon>
        <taxon>Bacillati</taxon>
        <taxon>Actinomycetota</taxon>
        <taxon>Actinomycetes</taxon>
        <taxon>Micrococcales</taxon>
        <taxon>Intrasporangiaceae</taxon>
        <taxon>Ornithinicoccus</taxon>
    </lineage>
</organism>
<gene>
    <name evidence="2" type="ORF">FB467_0422</name>
</gene>
<protein>
    <submittedName>
        <fullName evidence="2">Aminoglycoside phosphotransferase (APT) family kinase protein</fullName>
    </submittedName>
</protein>
<evidence type="ECO:0000313" key="2">
    <source>
        <dbReference type="EMBL" id="TQL49353.1"/>
    </source>
</evidence>
<sequence>MDGMDDGDSGAPLEVMDRLIAASGLPAPVSVQTIDSDGNGLDNRLMRAELTDGRMVVMRQSRVATTSPRRRVDFLRANGINTPKLFASDDAGAALWEYISGQTLADSVANGTADRTAWRRTGAALAELHAVTFPASLEGTIDADSLSLRTTDPVESLLDNLAASGPWVEKHRPRLRGALEHVRCFIADRATQIRTARPSVLHGDVNLLNIVVNEDEARLIDWDFPRVGQPLAELSALDEHAYLHGLDGLPSSFFEGYDRPVPRDLLLAYRIVGCIGWLASGDWEEWDRAPELPDAARSRLDKWHQRLLDWSIGIPEVITTLR</sequence>
<dbReference type="AlphaFoldDB" id="A0A542YMP5"/>
<dbReference type="PANTHER" id="PTHR21310">
    <property type="entry name" value="AMINOGLYCOSIDE PHOSPHOTRANSFERASE-RELATED-RELATED"/>
    <property type="match status" value="1"/>
</dbReference>
<reference evidence="2 3" key="1">
    <citation type="submission" date="2019-06" db="EMBL/GenBank/DDBJ databases">
        <title>Sequencing the genomes of 1000 actinobacteria strains.</title>
        <authorList>
            <person name="Klenk H.-P."/>
        </authorList>
    </citation>
    <scope>NUCLEOTIDE SEQUENCE [LARGE SCALE GENOMIC DNA]</scope>
    <source>
        <strain evidence="2 3">DSM 12335</strain>
    </source>
</reference>
<dbReference type="InterPro" id="IPR002575">
    <property type="entry name" value="Aminoglycoside_PTrfase"/>
</dbReference>
<dbReference type="Gene3D" id="3.90.1200.10">
    <property type="match status" value="1"/>
</dbReference>
<dbReference type="InterPro" id="IPR011009">
    <property type="entry name" value="Kinase-like_dom_sf"/>
</dbReference>
<dbReference type="InterPro" id="IPR051678">
    <property type="entry name" value="AGP_Transferase"/>
</dbReference>
<dbReference type="EMBL" id="VFOP01000001">
    <property type="protein sequence ID" value="TQL49353.1"/>
    <property type="molecule type" value="Genomic_DNA"/>
</dbReference>
<dbReference type="Pfam" id="PF01636">
    <property type="entry name" value="APH"/>
    <property type="match status" value="1"/>
</dbReference>
<comment type="caution">
    <text evidence="2">The sequence shown here is derived from an EMBL/GenBank/DDBJ whole genome shotgun (WGS) entry which is preliminary data.</text>
</comment>